<dbReference type="Proteomes" id="UP000339690">
    <property type="component" value="Chromosome"/>
</dbReference>
<protein>
    <recommendedName>
        <fullName evidence="5">DUF4367 domain-containing protein</fullName>
    </recommendedName>
</protein>
<feature type="compositionally biased region" description="Acidic residues" evidence="1">
    <location>
        <begin position="119"/>
        <end position="129"/>
    </location>
</feature>
<evidence type="ECO:0000313" key="3">
    <source>
        <dbReference type="EMBL" id="QGH35894.1"/>
    </source>
</evidence>
<evidence type="ECO:0000313" key="4">
    <source>
        <dbReference type="Proteomes" id="UP000339690"/>
    </source>
</evidence>
<dbReference type="RefSeq" id="WP_153792126.1">
    <property type="nucleotide sequence ID" value="NZ_CP045915.1"/>
</dbReference>
<keyword evidence="4" id="KW-1185">Reference proteome</keyword>
<evidence type="ECO:0000256" key="2">
    <source>
        <dbReference type="SAM" id="Phobius"/>
    </source>
</evidence>
<reference evidence="3 4" key="1">
    <citation type="submission" date="2019-11" db="EMBL/GenBank/DDBJ databases">
        <title>Gracilibacillus salitolerans sp. nov., a moderate halophile isolated from a saline soil in northwest China.</title>
        <authorList>
            <person name="Gan L."/>
        </authorList>
    </citation>
    <scope>NUCLEOTIDE SEQUENCE [LARGE SCALE GENOMIC DNA]</scope>
    <source>
        <strain evidence="3 4">SCU50</strain>
    </source>
</reference>
<name>A0A5Q2TLP0_9BACI</name>
<gene>
    <name evidence="3" type="ORF">GI584_18360</name>
</gene>
<dbReference type="KEGG" id="grc:GI584_18360"/>
<evidence type="ECO:0000256" key="1">
    <source>
        <dbReference type="SAM" id="MobiDB-lite"/>
    </source>
</evidence>
<dbReference type="AlphaFoldDB" id="A0A5Q2TLP0"/>
<evidence type="ECO:0008006" key="5">
    <source>
        <dbReference type="Google" id="ProtNLM"/>
    </source>
</evidence>
<accession>A0A5Q2TLP0</accession>
<proteinExistence type="predicted"/>
<keyword evidence="2" id="KW-0472">Membrane</keyword>
<feature type="region of interest" description="Disordered" evidence="1">
    <location>
        <begin position="90"/>
        <end position="142"/>
    </location>
</feature>
<keyword evidence="2" id="KW-1133">Transmembrane helix</keyword>
<keyword evidence="2" id="KW-0812">Transmembrane</keyword>
<feature type="region of interest" description="Disordered" evidence="1">
    <location>
        <begin position="14"/>
        <end position="41"/>
    </location>
</feature>
<sequence>MSHNEDELIKELKELKTNAQLDPQKKESMKMALQKHAKKKRTKSKAKQTFIWFSTAAAILICGVLVYTMINKEQITLPADDNQQNEEIGTAEEDVKEPNNMEGLGVEDSDDNDRNTTLGEEETSDEEVSPPDFKVDRVGEETQTIRIEGTEENTTLYNYLMEPYGIEYKVDQYFNKYAIEGNTVRHHDDQDKYASIRLYVEENEEIEQLATEFQAQYSEEFDTVSEIKEPTDGDNPYSGLTLHANNEQQGYYLYQIEDNVLVIQYENAPAASDGMARLQPLIESIR</sequence>
<organism evidence="3 4">
    <name type="scientific">Gracilibacillus salitolerans</name>
    <dbReference type="NCBI Taxonomy" id="2663022"/>
    <lineage>
        <taxon>Bacteria</taxon>
        <taxon>Bacillati</taxon>
        <taxon>Bacillota</taxon>
        <taxon>Bacilli</taxon>
        <taxon>Bacillales</taxon>
        <taxon>Bacillaceae</taxon>
        <taxon>Gracilibacillus</taxon>
    </lineage>
</organism>
<feature type="transmembrane region" description="Helical" evidence="2">
    <location>
        <begin position="49"/>
        <end position="70"/>
    </location>
</feature>
<dbReference type="EMBL" id="CP045915">
    <property type="protein sequence ID" value="QGH35894.1"/>
    <property type="molecule type" value="Genomic_DNA"/>
</dbReference>